<dbReference type="EMBL" id="JAUSTW010000003">
    <property type="protein sequence ID" value="MDQ0199250.1"/>
    <property type="molecule type" value="Genomic_DNA"/>
</dbReference>
<evidence type="ECO:0000256" key="1">
    <source>
        <dbReference type="SAM" id="Phobius"/>
    </source>
</evidence>
<keyword evidence="1" id="KW-1133">Transmembrane helix</keyword>
<gene>
    <name evidence="2" type="ORF">J2S10_002408</name>
</gene>
<protein>
    <recommendedName>
        <fullName evidence="4">DUF3139 domain-containing protein</fullName>
    </recommendedName>
</protein>
<sequence length="107" mass="12703">MLFKLLFFVVLIPITIILLGAFINGVIVLNNKEKEDKKRIVKEGIEGYLEQTFGIGTVKIFKTIFDADGILRFIIYLPHYEWFKSPRYQWYEVYATDNGYHHIEIER</sequence>
<dbReference type="Proteomes" id="UP001224122">
    <property type="component" value="Unassembled WGS sequence"/>
</dbReference>
<keyword evidence="1" id="KW-0812">Transmembrane</keyword>
<evidence type="ECO:0000313" key="2">
    <source>
        <dbReference type="EMBL" id="MDQ0199250.1"/>
    </source>
</evidence>
<reference evidence="2 3" key="1">
    <citation type="submission" date="2023-07" db="EMBL/GenBank/DDBJ databases">
        <title>Genomic Encyclopedia of Type Strains, Phase IV (KMG-IV): sequencing the most valuable type-strain genomes for metagenomic binning, comparative biology and taxonomic classification.</title>
        <authorList>
            <person name="Goeker M."/>
        </authorList>
    </citation>
    <scope>NUCLEOTIDE SEQUENCE [LARGE SCALE GENOMIC DNA]</scope>
    <source>
        <strain evidence="2 3">DSM 27594</strain>
    </source>
</reference>
<comment type="caution">
    <text evidence="2">The sequence shown here is derived from an EMBL/GenBank/DDBJ whole genome shotgun (WGS) entry which is preliminary data.</text>
</comment>
<keyword evidence="3" id="KW-1185">Reference proteome</keyword>
<dbReference type="RefSeq" id="WP_307407956.1">
    <property type="nucleotide sequence ID" value="NZ_JAUSTW010000003.1"/>
</dbReference>
<evidence type="ECO:0000313" key="3">
    <source>
        <dbReference type="Proteomes" id="UP001224122"/>
    </source>
</evidence>
<organism evidence="2 3">
    <name type="scientific">Neobacillus ginsengisoli</name>
    <dbReference type="NCBI Taxonomy" id="904295"/>
    <lineage>
        <taxon>Bacteria</taxon>
        <taxon>Bacillati</taxon>
        <taxon>Bacillota</taxon>
        <taxon>Bacilli</taxon>
        <taxon>Bacillales</taxon>
        <taxon>Bacillaceae</taxon>
        <taxon>Neobacillus</taxon>
    </lineage>
</organism>
<feature type="transmembrane region" description="Helical" evidence="1">
    <location>
        <begin position="6"/>
        <end position="29"/>
    </location>
</feature>
<evidence type="ECO:0008006" key="4">
    <source>
        <dbReference type="Google" id="ProtNLM"/>
    </source>
</evidence>
<name>A0ABT9XUM2_9BACI</name>
<accession>A0ABT9XUM2</accession>
<keyword evidence="1" id="KW-0472">Membrane</keyword>
<proteinExistence type="predicted"/>